<gene>
    <name evidence="3" type="ORF">GK091_02610</name>
</gene>
<dbReference type="Proteomes" id="UP000477386">
    <property type="component" value="Unassembled WGS sequence"/>
</dbReference>
<sequence>MKRIVFSTTVLWVGLLVSASAQSNQAPTMQQTTSTEDNRRANLPKPMLKKMSGQEQRKLEKGMDTTLPKNRPNPNRKQRRLRPDSLRRGGATRVDTI</sequence>
<keyword evidence="2" id="KW-0732">Signal</keyword>
<evidence type="ECO:0000256" key="2">
    <source>
        <dbReference type="SAM" id="SignalP"/>
    </source>
</evidence>
<evidence type="ECO:0000313" key="4">
    <source>
        <dbReference type="Proteomes" id="UP000477386"/>
    </source>
</evidence>
<organism evidence="3 4">
    <name type="scientific">Spirosoma agri</name>
    <dbReference type="NCBI Taxonomy" id="1987381"/>
    <lineage>
        <taxon>Bacteria</taxon>
        <taxon>Pseudomonadati</taxon>
        <taxon>Bacteroidota</taxon>
        <taxon>Cytophagia</taxon>
        <taxon>Cytophagales</taxon>
        <taxon>Cytophagaceae</taxon>
        <taxon>Spirosoma</taxon>
    </lineage>
</organism>
<dbReference type="EMBL" id="JAAGNZ010000001">
    <property type="protein sequence ID" value="NEU65757.1"/>
    <property type="molecule type" value="Genomic_DNA"/>
</dbReference>
<evidence type="ECO:0000313" key="3">
    <source>
        <dbReference type="EMBL" id="NEU65757.1"/>
    </source>
</evidence>
<protein>
    <submittedName>
        <fullName evidence="3">Uncharacterized protein</fullName>
    </submittedName>
</protein>
<keyword evidence="4" id="KW-1185">Reference proteome</keyword>
<evidence type="ECO:0000256" key="1">
    <source>
        <dbReference type="SAM" id="MobiDB-lite"/>
    </source>
</evidence>
<dbReference type="RefSeq" id="WP_164035060.1">
    <property type="nucleotide sequence ID" value="NZ_JAAGNZ010000001.1"/>
</dbReference>
<comment type="caution">
    <text evidence="3">The sequence shown here is derived from an EMBL/GenBank/DDBJ whole genome shotgun (WGS) entry which is preliminary data.</text>
</comment>
<dbReference type="AlphaFoldDB" id="A0A6M0ID59"/>
<proteinExistence type="predicted"/>
<feature type="region of interest" description="Disordered" evidence="1">
    <location>
        <begin position="19"/>
        <end position="97"/>
    </location>
</feature>
<name>A0A6M0ID59_9BACT</name>
<feature type="chain" id="PRO_5026829352" evidence="2">
    <location>
        <begin position="27"/>
        <end position="97"/>
    </location>
</feature>
<feature type="signal peptide" evidence="2">
    <location>
        <begin position="1"/>
        <end position="26"/>
    </location>
</feature>
<accession>A0A6M0ID59</accession>
<feature type="compositionally biased region" description="Polar residues" evidence="1">
    <location>
        <begin position="19"/>
        <end position="35"/>
    </location>
</feature>
<reference evidence="3 4" key="1">
    <citation type="submission" date="2020-02" db="EMBL/GenBank/DDBJ databases">
        <title>Draft genome sequence of two Spirosoma agri KCTC 52727 and Spirosoma terrae KCTC 52035.</title>
        <authorList>
            <person name="Rojas J."/>
            <person name="Ambika Manirajan B."/>
            <person name="Ratering S."/>
            <person name="Suarez C."/>
            <person name="Schnell S."/>
        </authorList>
    </citation>
    <scope>NUCLEOTIDE SEQUENCE [LARGE SCALE GENOMIC DNA]</scope>
    <source>
        <strain evidence="3 4">KCTC 52727</strain>
    </source>
</reference>